<organism evidence="4 5">
    <name type="scientific">Dreissena polymorpha</name>
    <name type="common">Zebra mussel</name>
    <name type="synonym">Mytilus polymorpha</name>
    <dbReference type="NCBI Taxonomy" id="45954"/>
    <lineage>
        <taxon>Eukaryota</taxon>
        <taxon>Metazoa</taxon>
        <taxon>Spiralia</taxon>
        <taxon>Lophotrochozoa</taxon>
        <taxon>Mollusca</taxon>
        <taxon>Bivalvia</taxon>
        <taxon>Autobranchia</taxon>
        <taxon>Heteroconchia</taxon>
        <taxon>Euheterodonta</taxon>
        <taxon>Imparidentia</taxon>
        <taxon>Neoheterodontei</taxon>
        <taxon>Myida</taxon>
        <taxon>Dreissenoidea</taxon>
        <taxon>Dreissenidae</taxon>
        <taxon>Dreissena</taxon>
    </lineage>
</organism>
<accession>A0A9D4JDP1</accession>
<feature type="chain" id="PRO_5039293333" description="EF-hand domain-containing protein" evidence="2">
    <location>
        <begin position="16"/>
        <end position="139"/>
    </location>
</feature>
<dbReference type="InterPro" id="IPR011992">
    <property type="entry name" value="EF-hand-dom_pair"/>
</dbReference>
<reference evidence="4" key="2">
    <citation type="submission" date="2020-11" db="EMBL/GenBank/DDBJ databases">
        <authorList>
            <person name="McCartney M.A."/>
            <person name="Auch B."/>
            <person name="Kono T."/>
            <person name="Mallez S."/>
            <person name="Becker A."/>
            <person name="Gohl D.M."/>
            <person name="Silverstein K.A.T."/>
            <person name="Koren S."/>
            <person name="Bechman K.B."/>
            <person name="Herman A."/>
            <person name="Abrahante J.E."/>
            <person name="Garbe J."/>
        </authorList>
    </citation>
    <scope>NUCLEOTIDE SEQUENCE</scope>
    <source>
        <strain evidence="4">Duluth1</strain>
        <tissue evidence="4">Whole animal</tissue>
    </source>
</reference>
<keyword evidence="1" id="KW-0106">Calcium</keyword>
<keyword evidence="2" id="KW-0732">Signal</keyword>
<proteinExistence type="predicted"/>
<evidence type="ECO:0000256" key="1">
    <source>
        <dbReference type="ARBA" id="ARBA00022837"/>
    </source>
</evidence>
<evidence type="ECO:0000256" key="2">
    <source>
        <dbReference type="SAM" id="SignalP"/>
    </source>
</evidence>
<dbReference type="SUPFAM" id="SSF47473">
    <property type="entry name" value="EF-hand"/>
    <property type="match status" value="1"/>
</dbReference>
<sequence>MLAIVLVCSLAAVNAANPPPDIRKYMDVSFATYDHSPLDGLVEENEWDATISREDLDHDTCVTLKEYLVVHTCPKAADLFRHYDHNNDSCLKVADMSEEFHLIDHSGDNVVSLQEWEQYFFQLTNKLFAHLFQGPGVGR</sequence>
<comment type="caution">
    <text evidence="4">The sequence shown here is derived from an EMBL/GenBank/DDBJ whole genome shotgun (WGS) entry which is preliminary data.</text>
</comment>
<dbReference type="AlphaFoldDB" id="A0A9D4JDP1"/>
<dbReference type="OrthoDB" id="6114305at2759"/>
<dbReference type="Proteomes" id="UP000828390">
    <property type="component" value="Unassembled WGS sequence"/>
</dbReference>
<dbReference type="GO" id="GO:0005509">
    <property type="term" value="F:calcium ion binding"/>
    <property type="evidence" value="ECO:0007669"/>
    <property type="project" value="InterPro"/>
</dbReference>
<feature type="signal peptide" evidence="2">
    <location>
        <begin position="1"/>
        <end position="15"/>
    </location>
</feature>
<evidence type="ECO:0000313" key="5">
    <source>
        <dbReference type="Proteomes" id="UP000828390"/>
    </source>
</evidence>
<gene>
    <name evidence="4" type="ORF">DPMN_134264</name>
</gene>
<name>A0A9D4JDP1_DREPO</name>
<dbReference type="PROSITE" id="PS00018">
    <property type="entry name" value="EF_HAND_1"/>
    <property type="match status" value="1"/>
</dbReference>
<dbReference type="InterPro" id="IPR002048">
    <property type="entry name" value="EF_hand_dom"/>
</dbReference>
<dbReference type="Gene3D" id="1.10.238.10">
    <property type="entry name" value="EF-hand"/>
    <property type="match status" value="1"/>
</dbReference>
<dbReference type="EMBL" id="JAIWYP010000006">
    <property type="protein sequence ID" value="KAH3805954.1"/>
    <property type="molecule type" value="Genomic_DNA"/>
</dbReference>
<protein>
    <recommendedName>
        <fullName evidence="3">EF-hand domain-containing protein</fullName>
    </recommendedName>
</protein>
<dbReference type="PROSITE" id="PS50222">
    <property type="entry name" value="EF_HAND_2"/>
    <property type="match status" value="1"/>
</dbReference>
<evidence type="ECO:0000313" key="4">
    <source>
        <dbReference type="EMBL" id="KAH3805954.1"/>
    </source>
</evidence>
<evidence type="ECO:0000259" key="3">
    <source>
        <dbReference type="PROSITE" id="PS50222"/>
    </source>
</evidence>
<keyword evidence="5" id="KW-1185">Reference proteome</keyword>
<reference evidence="4" key="1">
    <citation type="journal article" date="2019" name="bioRxiv">
        <title>The Genome of the Zebra Mussel, Dreissena polymorpha: A Resource for Invasive Species Research.</title>
        <authorList>
            <person name="McCartney M.A."/>
            <person name="Auch B."/>
            <person name="Kono T."/>
            <person name="Mallez S."/>
            <person name="Zhang Y."/>
            <person name="Obille A."/>
            <person name="Becker A."/>
            <person name="Abrahante J.E."/>
            <person name="Garbe J."/>
            <person name="Badalamenti J.P."/>
            <person name="Herman A."/>
            <person name="Mangelson H."/>
            <person name="Liachko I."/>
            <person name="Sullivan S."/>
            <person name="Sone E.D."/>
            <person name="Koren S."/>
            <person name="Silverstein K.A.T."/>
            <person name="Beckman K.B."/>
            <person name="Gohl D.M."/>
        </authorList>
    </citation>
    <scope>NUCLEOTIDE SEQUENCE</scope>
    <source>
        <strain evidence="4">Duluth1</strain>
        <tissue evidence="4">Whole animal</tissue>
    </source>
</reference>
<feature type="domain" description="EF-hand" evidence="3">
    <location>
        <begin position="91"/>
        <end position="126"/>
    </location>
</feature>
<dbReference type="InterPro" id="IPR018247">
    <property type="entry name" value="EF_Hand_1_Ca_BS"/>
</dbReference>